<dbReference type="Proteomes" id="UP000198504">
    <property type="component" value="Unassembled WGS sequence"/>
</dbReference>
<dbReference type="SUPFAM" id="SSF46785">
    <property type="entry name" value="Winged helix' DNA-binding domain"/>
    <property type="match status" value="1"/>
</dbReference>
<proteinExistence type="predicted"/>
<dbReference type="AlphaFoldDB" id="A0A1H9JJ25"/>
<accession>A0A1H9JJ25</accession>
<dbReference type="Pfam" id="PF03551">
    <property type="entry name" value="PadR"/>
    <property type="match status" value="1"/>
</dbReference>
<dbReference type="Gene3D" id="1.10.10.10">
    <property type="entry name" value="Winged helix-like DNA-binding domain superfamily/Winged helix DNA-binding domain"/>
    <property type="match status" value="1"/>
</dbReference>
<dbReference type="InterPro" id="IPR036388">
    <property type="entry name" value="WH-like_DNA-bd_sf"/>
</dbReference>
<dbReference type="InterPro" id="IPR036390">
    <property type="entry name" value="WH_DNA-bd_sf"/>
</dbReference>
<organism evidence="2 3">
    <name type="scientific">Microlunatus flavus</name>
    <dbReference type="NCBI Taxonomy" id="1036181"/>
    <lineage>
        <taxon>Bacteria</taxon>
        <taxon>Bacillati</taxon>
        <taxon>Actinomycetota</taxon>
        <taxon>Actinomycetes</taxon>
        <taxon>Propionibacteriales</taxon>
        <taxon>Propionibacteriaceae</taxon>
        <taxon>Microlunatus</taxon>
    </lineage>
</organism>
<dbReference type="EMBL" id="FOFA01000006">
    <property type="protein sequence ID" value="SEQ86748.1"/>
    <property type="molecule type" value="Genomic_DNA"/>
</dbReference>
<name>A0A1H9JJ25_9ACTN</name>
<sequence>MLSEEPLHPYAMRQRIRARAYDRMPGVRFTSLYDAVRRLDDAGLVVANEPARAGNRPERTPFTITARGRAELAVWLEDALAADADADGLPAALSFMYPLGRDRVLELLTLRSSRLAATIDADESALAAAEADVENPIFLSEHHFQLARRRAERDWLTSFTAALSSGDLQWPT</sequence>
<evidence type="ECO:0000313" key="2">
    <source>
        <dbReference type="EMBL" id="SEQ86748.1"/>
    </source>
</evidence>
<keyword evidence="3" id="KW-1185">Reference proteome</keyword>
<gene>
    <name evidence="2" type="ORF">SAMN05421756_106226</name>
</gene>
<dbReference type="InterPro" id="IPR005149">
    <property type="entry name" value="Tscrpt_reg_PadR_N"/>
</dbReference>
<dbReference type="GO" id="GO:0003677">
    <property type="term" value="F:DNA binding"/>
    <property type="evidence" value="ECO:0007669"/>
    <property type="project" value="UniProtKB-KW"/>
</dbReference>
<reference evidence="3" key="1">
    <citation type="submission" date="2016-10" db="EMBL/GenBank/DDBJ databases">
        <authorList>
            <person name="Varghese N."/>
            <person name="Submissions S."/>
        </authorList>
    </citation>
    <scope>NUCLEOTIDE SEQUENCE [LARGE SCALE GENOMIC DNA]</scope>
    <source>
        <strain evidence="3">CGMCC 4.6856</strain>
    </source>
</reference>
<feature type="domain" description="Transcription regulator PadR N-terminal" evidence="1">
    <location>
        <begin position="2"/>
        <end position="73"/>
    </location>
</feature>
<protein>
    <submittedName>
        <fullName evidence="2">DNA-binding transcriptional regulator, PadR family</fullName>
    </submittedName>
</protein>
<evidence type="ECO:0000259" key="1">
    <source>
        <dbReference type="Pfam" id="PF03551"/>
    </source>
</evidence>
<evidence type="ECO:0000313" key="3">
    <source>
        <dbReference type="Proteomes" id="UP000198504"/>
    </source>
</evidence>
<keyword evidence="2" id="KW-0238">DNA-binding</keyword>